<dbReference type="SUPFAM" id="SSF47364">
    <property type="entry name" value="Domain of the SRP/SRP receptor G-proteins"/>
    <property type="match status" value="1"/>
</dbReference>
<evidence type="ECO:0000313" key="3">
    <source>
        <dbReference type="Proteomes" id="UP000554482"/>
    </source>
</evidence>
<keyword evidence="3" id="KW-1185">Reference proteome</keyword>
<dbReference type="PANTHER" id="PTHR43134:SF1">
    <property type="entry name" value="SIGNAL RECOGNITION PARTICLE RECEPTOR SUBUNIT ALPHA"/>
    <property type="match status" value="1"/>
</dbReference>
<dbReference type="EMBL" id="JABWDY010011573">
    <property type="protein sequence ID" value="KAF5199688.1"/>
    <property type="molecule type" value="Genomic_DNA"/>
</dbReference>
<dbReference type="InterPro" id="IPR013822">
    <property type="entry name" value="Signal_recog_particl_SRP54_hlx"/>
</dbReference>
<organism evidence="2 3">
    <name type="scientific">Thalictrum thalictroides</name>
    <name type="common">Rue-anemone</name>
    <name type="synonym">Anemone thalictroides</name>
    <dbReference type="NCBI Taxonomy" id="46969"/>
    <lineage>
        <taxon>Eukaryota</taxon>
        <taxon>Viridiplantae</taxon>
        <taxon>Streptophyta</taxon>
        <taxon>Embryophyta</taxon>
        <taxon>Tracheophyta</taxon>
        <taxon>Spermatophyta</taxon>
        <taxon>Magnoliopsida</taxon>
        <taxon>Ranunculales</taxon>
        <taxon>Ranunculaceae</taxon>
        <taxon>Thalictroideae</taxon>
        <taxon>Thalictrum</taxon>
    </lineage>
</organism>
<sequence>ITGKVNLDKADLEPALKGLKDSLMTKNVAEEIAEKLCESVAASLEGNKMGSFTRISSTVKVYKHILFSDIIRNVII</sequence>
<accession>A0A7J6WS63</accession>
<dbReference type="OrthoDB" id="1931425at2759"/>
<dbReference type="AlphaFoldDB" id="A0A7J6WS63"/>
<proteinExistence type="predicted"/>
<dbReference type="GO" id="GO:0005789">
    <property type="term" value="C:endoplasmic reticulum membrane"/>
    <property type="evidence" value="ECO:0007669"/>
    <property type="project" value="TreeGrafter"/>
</dbReference>
<dbReference type="InterPro" id="IPR042101">
    <property type="entry name" value="SRP54_N_sf"/>
</dbReference>
<evidence type="ECO:0000313" key="2">
    <source>
        <dbReference type="EMBL" id="KAF5199688.1"/>
    </source>
</evidence>
<dbReference type="PANTHER" id="PTHR43134">
    <property type="entry name" value="SIGNAL RECOGNITION PARTICLE RECEPTOR SUBUNIT ALPHA"/>
    <property type="match status" value="1"/>
</dbReference>
<keyword evidence="2" id="KW-0675">Receptor</keyword>
<protein>
    <submittedName>
        <fullName evidence="2">Signal recognition particle receptor alpha subunit family protein</fullName>
    </submittedName>
</protein>
<name>A0A7J6WS63_THATH</name>
<reference evidence="2 3" key="1">
    <citation type="submission" date="2020-06" db="EMBL/GenBank/DDBJ databases">
        <title>Transcriptomic and genomic resources for Thalictrum thalictroides and T. hernandezii: Facilitating candidate gene discovery in an emerging model plant lineage.</title>
        <authorList>
            <person name="Arias T."/>
            <person name="Riano-Pachon D.M."/>
            <person name="Di Stilio V.S."/>
        </authorList>
    </citation>
    <scope>NUCLEOTIDE SEQUENCE [LARGE SCALE GENOMIC DNA]</scope>
    <source>
        <strain evidence="3">cv. WT478/WT964</strain>
        <tissue evidence="2">Leaves</tissue>
    </source>
</reference>
<dbReference type="Proteomes" id="UP000554482">
    <property type="component" value="Unassembled WGS sequence"/>
</dbReference>
<dbReference type="Gene3D" id="1.20.120.140">
    <property type="entry name" value="Signal recognition particle SRP54, nucleotide-binding domain"/>
    <property type="match status" value="1"/>
</dbReference>
<dbReference type="GO" id="GO:0006614">
    <property type="term" value="P:SRP-dependent cotranslational protein targeting to membrane"/>
    <property type="evidence" value="ECO:0007669"/>
    <property type="project" value="InterPro"/>
</dbReference>
<dbReference type="GO" id="GO:0005525">
    <property type="term" value="F:GTP binding"/>
    <property type="evidence" value="ECO:0007669"/>
    <property type="project" value="InterPro"/>
</dbReference>
<comment type="caution">
    <text evidence="2">The sequence shown here is derived from an EMBL/GenBank/DDBJ whole genome shotgun (WGS) entry which is preliminary data.</text>
</comment>
<gene>
    <name evidence="2" type="ORF">FRX31_010725</name>
</gene>
<evidence type="ECO:0000259" key="1">
    <source>
        <dbReference type="Pfam" id="PF02881"/>
    </source>
</evidence>
<feature type="domain" description="Signal recognition particle SRP54 helical bundle" evidence="1">
    <location>
        <begin position="2"/>
        <end position="60"/>
    </location>
</feature>
<dbReference type="GO" id="GO:0005047">
    <property type="term" value="F:signal recognition particle binding"/>
    <property type="evidence" value="ECO:0007669"/>
    <property type="project" value="TreeGrafter"/>
</dbReference>
<feature type="non-terminal residue" evidence="2">
    <location>
        <position position="1"/>
    </location>
</feature>
<dbReference type="GO" id="GO:0003924">
    <property type="term" value="F:GTPase activity"/>
    <property type="evidence" value="ECO:0007669"/>
    <property type="project" value="TreeGrafter"/>
</dbReference>
<dbReference type="InterPro" id="IPR036225">
    <property type="entry name" value="SRP/SRP_N"/>
</dbReference>
<dbReference type="Pfam" id="PF02881">
    <property type="entry name" value="SRP54_N"/>
    <property type="match status" value="1"/>
</dbReference>